<comment type="similarity">
    <text evidence="2">Belongs to the glycosyl hydrolase 2 family.</text>
</comment>
<dbReference type="Pfam" id="PF00703">
    <property type="entry name" value="Glyco_hydro_2"/>
    <property type="match status" value="1"/>
</dbReference>
<proteinExistence type="inferred from homology"/>
<keyword evidence="5" id="KW-0326">Glycosidase</keyword>
<dbReference type="EMBL" id="VYKK01000008">
    <property type="protein sequence ID" value="KAA9005373.1"/>
    <property type="molecule type" value="Genomic_DNA"/>
</dbReference>
<dbReference type="Gene3D" id="2.60.120.260">
    <property type="entry name" value="Galactose-binding domain-like"/>
    <property type="match status" value="1"/>
</dbReference>
<feature type="domain" description="Glycoside hydrolase family 2 catalytic" evidence="7">
    <location>
        <begin position="271"/>
        <end position="423"/>
    </location>
</feature>
<dbReference type="Pfam" id="PF02836">
    <property type="entry name" value="Glyco_hydro_2_C"/>
    <property type="match status" value="1"/>
</dbReference>
<dbReference type="SUPFAM" id="SSF49785">
    <property type="entry name" value="Galactose-binding domain-like"/>
    <property type="match status" value="1"/>
</dbReference>
<dbReference type="EC" id="3.2.1.23" evidence="3"/>
<dbReference type="GO" id="GO:0009341">
    <property type="term" value="C:beta-galactosidase complex"/>
    <property type="evidence" value="ECO:0007669"/>
    <property type="project" value="TreeGrafter"/>
</dbReference>
<comment type="caution">
    <text evidence="8">The sequence shown here is derived from an EMBL/GenBank/DDBJ whole genome shotgun (WGS) entry which is preliminary data.</text>
</comment>
<dbReference type="PANTHER" id="PTHR46323">
    <property type="entry name" value="BETA-GALACTOSIDASE"/>
    <property type="match status" value="1"/>
</dbReference>
<dbReference type="GO" id="GO:0005990">
    <property type="term" value="P:lactose catabolic process"/>
    <property type="evidence" value="ECO:0007669"/>
    <property type="project" value="TreeGrafter"/>
</dbReference>
<dbReference type="SUPFAM" id="SSF51445">
    <property type="entry name" value="(Trans)glycosidases"/>
    <property type="match status" value="1"/>
</dbReference>
<reference evidence="8 9" key="1">
    <citation type="submission" date="2019-09" db="EMBL/GenBank/DDBJ databases">
        <title>Bacillus ochoae sp. nov., Paenibacillus whitsoniae sp. nov., Paenibacillus spiritus sp. nov. Isolated from the Mars Exploration Rover during spacecraft assembly.</title>
        <authorList>
            <person name="Seuylemezian A."/>
            <person name="Vaishampayan P."/>
        </authorList>
    </citation>
    <scope>NUCLEOTIDE SEQUENCE [LARGE SCALE GENOMIC DNA]</scope>
    <source>
        <strain evidence="8 9">MER_111</strain>
    </source>
</reference>
<dbReference type="InterPro" id="IPR036156">
    <property type="entry name" value="Beta-gal/glucu_dom_sf"/>
</dbReference>
<dbReference type="AlphaFoldDB" id="A0A5J5GBV0"/>
<comment type="catalytic activity">
    <reaction evidence="1">
        <text>Hydrolysis of terminal non-reducing beta-D-galactose residues in beta-D-galactosides.</text>
        <dbReference type="EC" id="3.2.1.23"/>
    </reaction>
</comment>
<dbReference type="InterPro" id="IPR050347">
    <property type="entry name" value="Bact_Beta-galactosidase"/>
</dbReference>
<evidence type="ECO:0000259" key="7">
    <source>
        <dbReference type="Pfam" id="PF02836"/>
    </source>
</evidence>
<accession>A0A5J5GBV0</accession>
<protein>
    <recommendedName>
        <fullName evidence="3">beta-galactosidase</fullName>
        <ecNumber evidence="3">3.2.1.23</ecNumber>
    </recommendedName>
</protein>
<dbReference type="OrthoDB" id="9814867at2"/>
<dbReference type="InterPro" id="IPR006102">
    <property type="entry name" value="Ig-like_GH2"/>
</dbReference>
<gene>
    <name evidence="8" type="ORF">F4V43_07835</name>
</gene>
<evidence type="ECO:0000313" key="9">
    <source>
        <dbReference type="Proteomes" id="UP000367750"/>
    </source>
</evidence>
<evidence type="ECO:0000256" key="5">
    <source>
        <dbReference type="ARBA" id="ARBA00023295"/>
    </source>
</evidence>
<name>A0A5J5GBV0_9BACL</name>
<evidence type="ECO:0000256" key="3">
    <source>
        <dbReference type="ARBA" id="ARBA00012756"/>
    </source>
</evidence>
<keyword evidence="9" id="KW-1185">Reference proteome</keyword>
<evidence type="ECO:0000256" key="1">
    <source>
        <dbReference type="ARBA" id="ARBA00001412"/>
    </source>
</evidence>
<feature type="domain" description="Glycoside hydrolase family 2 immunoglobulin-like beta-sandwich" evidence="6">
    <location>
        <begin position="165"/>
        <end position="266"/>
    </location>
</feature>
<sequence length="941" mass="105742">MLTVMNLEGEWKLQLDAEKQGLILPYTDSMNLPGTTSHARKGPRSEARRIDSLTDPYLFEGWAWFSREIDIPEELSGMTSFLFLERTRMTTVWLDEEEVGSRDSLNAPHLYDLTGRLEAGRHRLTIRVANTDYPTRGGHLTSPDTQTNWNGITGRIELQFCGTSYLSHVRLDPDVPGRSVRITAKLRGSSSATLTVSASGAGEDSARRVPAQNYAAEPGKVSVVYELGADALLWSDSEPGLYNLTLTLTDAEGKVADRHELLLGLREFKAEGDKFTINGEKTFLRGKHDGLIFPLTGYAPTDVEEWVRILRIAKSYGINHYRFHTCCPPEAAFTAADRLGIYMQPELPFWGTVTEEGEENHNQTEQDYLIREGYAILEAFGNHPSFVMMSLGNELWGSRPRIDAILEAYQAFDDRHLYTQGSNNHQWVPEVLEHDDFFSGVRFTRDRLIRGSYAMCDAPLGHVQTDVPGTMKDYDDAIVPPDFRREQEQGNGEDGQMAGTGTVQIQYGTEARTVRTGEVSGEWIPRVPVVSHEIGQYATYPDFAEIGKYTGVLKAENFKIFRERLENRGLGHLAEAYSASSGQLAAACYKEELEAAFRSRRLAGFQLLDLQDFSGQGTALVGVLDAFMESKGMVTPEEWRSFCGEAVLLARFPVYNWTAGENFRAHVELCDYRSRSRRDTVVRLEWELTAGGDKLAEGTAEAAATGNYTDLCDLEFPLPGVKAMTRAALSLRIPETDIAKTYDLWIYPEQERGVLDSLIWFRELSNAALALLEQGESVLLLPSPGELENAVQGMYSTDFWCYPMFRSISESMGKPEPVGTLGLLIENRHPVFRDFPTEAYSTYPLWTVVENSASLILDELETEWNPIVRTIDNFERNHHLGLLLECRVGEGRLLICPLNPEKAEESPEGRQFLASLARYVQSEAFRPTVRMDAEALRRLIR</sequence>
<evidence type="ECO:0000256" key="2">
    <source>
        <dbReference type="ARBA" id="ARBA00007401"/>
    </source>
</evidence>
<dbReference type="SUPFAM" id="SSF49303">
    <property type="entry name" value="beta-Galactosidase/glucuronidase domain"/>
    <property type="match status" value="1"/>
</dbReference>
<dbReference type="Proteomes" id="UP000367750">
    <property type="component" value="Unassembled WGS sequence"/>
</dbReference>
<dbReference type="InterPro" id="IPR006103">
    <property type="entry name" value="Glyco_hydro_2_cat"/>
</dbReference>
<organism evidence="8 9">
    <name type="scientific">Paenibacillus spiritus</name>
    <dbReference type="NCBI Taxonomy" id="2496557"/>
    <lineage>
        <taxon>Bacteria</taxon>
        <taxon>Bacillati</taxon>
        <taxon>Bacillota</taxon>
        <taxon>Bacilli</taxon>
        <taxon>Bacillales</taxon>
        <taxon>Paenibacillaceae</taxon>
        <taxon>Paenibacillus</taxon>
    </lineage>
</organism>
<evidence type="ECO:0000259" key="6">
    <source>
        <dbReference type="Pfam" id="PF00703"/>
    </source>
</evidence>
<dbReference type="InterPro" id="IPR008979">
    <property type="entry name" value="Galactose-bd-like_sf"/>
</dbReference>
<evidence type="ECO:0000256" key="4">
    <source>
        <dbReference type="ARBA" id="ARBA00022801"/>
    </source>
</evidence>
<dbReference type="PANTHER" id="PTHR46323:SF2">
    <property type="entry name" value="BETA-GALACTOSIDASE"/>
    <property type="match status" value="1"/>
</dbReference>
<dbReference type="GO" id="GO:0004565">
    <property type="term" value="F:beta-galactosidase activity"/>
    <property type="evidence" value="ECO:0007669"/>
    <property type="project" value="UniProtKB-EC"/>
</dbReference>
<keyword evidence="4" id="KW-0378">Hydrolase</keyword>
<dbReference type="InterPro" id="IPR017853">
    <property type="entry name" value="GH"/>
</dbReference>
<dbReference type="RefSeq" id="WP_150457686.1">
    <property type="nucleotide sequence ID" value="NZ_VYKK01000008.1"/>
</dbReference>
<dbReference type="Gene3D" id="3.20.20.80">
    <property type="entry name" value="Glycosidases"/>
    <property type="match status" value="1"/>
</dbReference>
<evidence type="ECO:0000313" key="8">
    <source>
        <dbReference type="EMBL" id="KAA9005373.1"/>
    </source>
</evidence>